<dbReference type="AlphaFoldDB" id="A0A1X7UAC5"/>
<sequence>MSRVGGDLLEVVDRLEQSTSSRTPSNIGSASTRRSLLDHSSAERPMEGTVDRVGGAGAGGSGPRVECRGPSPPKIAGLGQKSCSIALNSDADELHDSQIKYFPKLQDGGGFELLQQRSNNSRQLQVIPVPQCGYDVEFLQSVVENAKIYVRPMKRELDVSYVGGSERQVACLKCKRLYPVQSLREHVMECRGETQESKSDDDDNESDLPSFREFLFDSDSSGKDVIMVDLDSPDCKDDDEEEIDLHVSASSKEIESQGNHNKPNSIKNVVDLLKVQLTPEYFTIVEGVYFKLGQLAGMSLLQVGAGFPVFSVAVFHYICGVKLEDMSPEVNQVSNAHVAQIVRECLVPCGNTSILGWAKDVVQGFCGSSGKEAELRLKRTYPGSPFTMYKEDDTTGCYKVAVFLMQCGP</sequence>
<dbReference type="InParanoid" id="A0A1X7UAC5"/>
<organism evidence="2">
    <name type="scientific">Amphimedon queenslandica</name>
    <name type="common">Sponge</name>
    <dbReference type="NCBI Taxonomy" id="400682"/>
    <lineage>
        <taxon>Eukaryota</taxon>
        <taxon>Metazoa</taxon>
        <taxon>Porifera</taxon>
        <taxon>Demospongiae</taxon>
        <taxon>Heteroscleromorpha</taxon>
        <taxon>Haplosclerida</taxon>
        <taxon>Niphatidae</taxon>
        <taxon>Amphimedon</taxon>
    </lineage>
</organism>
<protein>
    <submittedName>
        <fullName evidence="2">Uncharacterized protein</fullName>
    </submittedName>
</protein>
<proteinExistence type="predicted"/>
<accession>A0A1X7UAC5</accession>
<feature type="compositionally biased region" description="Polar residues" evidence="1">
    <location>
        <begin position="17"/>
        <end position="34"/>
    </location>
</feature>
<feature type="region of interest" description="Disordered" evidence="1">
    <location>
        <begin position="15"/>
        <end position="65"/>
    </location>
</feature>
<evidence type="ECO:0000313" key="2">
    <source>
        <dbReference type="EnsemblMetazoa" id="Aqu2.1.24439_001"/>
    </source>
</evidence>
<reference evidence="2" key="1">
    <citation type="submission" date="2017-05" db="UniProtKB">
        <authorList>
            <consortium name="EnsemblMetazoa"/>
        </authorList>
    </citation>
    <scope>IDENTIFICATION</scope>
</reference>
<dbReference type="OrthoDB" id="5948939at2759"/>
<evidence type="ECO:0000256" key="1">
    <source>
        <dbReference type="SAM" id="MobiDB-lite"/>
    </source>
</evidence>
<dbReference type="EnsemblMetazoa" id="Aqu2.1.24439_001">
    <property type="protein sequence ID" value="Aqu2.1.24439_001"/>
    <property type="gene ID" value="Aqu2.1.24439"/>
</dbReference>
<name>A0A1X7UAC5_AMPQE</name>
<feature type="compositionally biased region" description="Basic and acidic residues" evidence="1">
    <location>
        <begin position="35"/>
        <end position="50"/>
    </location>
</feature>